<reference evidence="2" key="1">
    <citation type="submission" date="2022-12" db="EMBL/GenBank/DDBJ databases">
        <title>Isolation and characterisation of novel Methanocorpusculum spp. from native Australian herbivores indicates the genus is ancestrally host-associated.</title>
        <authorList>
            <person name="Volmer J.G."/>
            <person name="Soo R.M."/>
            <person name="Evans P.N."/>
            <person name="Hoedt E.C."/>
            <person name="Astorga Alsina A.L."/>
            <person name="Woodcroft B.J."/>
            <person name="Tyson G.W."/>
            <person name="Hugenholtz P."/>
            <person name="Morrison M."/>
        </authorList>
    </citation>
    <scope>NUCLEOTIDE SEQUENCE</scope>
    <source>
        <strain evidence="2">MG</strain>
    </source>
</reference>
<accession>A0ABT4IDW5</accession>
<proteinExistence type="predicted"/>
<feature type="region of interest" description="Disordered" evidence="1">
    <location>
        <begin position="282"/>
        <end position="301"/>
    </location>
</feature>
<keyword evidence="3" id="KW-1185">Reference proteome</keyword>
<dbReference type="EMBL" id="JAPTGB010000003">
    <property type="protein sequence ID" value="MCZ0859934.1"/>
    <property type="molecule type" value="Genomic_DNA"/>
</dbReference>
<name>A0ABT4IDW5_9EURY</name>
<evidence type="ECO:0000313" key="2">
    <source>
        <dbReference type="EMBL" id="MCZ0859934.1"/>
    </source>
</evidence>
<gene>
    <name evidence="2" type="ORF">O0S10_01665</name>
</gene>
<protein>
    <recommendedName>
        <fullName evidence="4">Phage-like element PBSX protein XkdF domain-containing protein</fullName>
    </recommendedName>
</protein>
<evidence type="ECO:0000313" key="3">
    <source>
        <dbReference type="Proteomes" id="UP001141422"/>
    </source>
</evidence>
<dbReference type="Proteomes" id="UP001141422">
    <property type="component" value="Unassembled WGS sequence"/>
</dbReference>
<dbReference type="RefSeq" id="WP_268924158.1">
    <property type="nucleotide sequence ID" value="NZ_JAPTGB010000003.1"/>
</dbReference>
<evidence type="ECO:0008006" key="4">
    <source>
        <dbReference type="Google" id="ProtNLM"/>
    </source>
</evidence>
<evidence type="ECO:0000256" key="1">
    <source>
        <dbReference type="SAM" id="MobiDB-lite"/>
    </source>
</evidence>
<sequence>MDTTTRYAEADYTLQFTKALIPTKATADHNKTDSPDKEYLLVAITEGVFNDTEFTADEITLMKQRADEAWTKSKAAAPMMSGHTAEFLQKVGKTLGYEVQTIDTDDGKKTALLQKVQLWNTTTVQKDIAALIEQDPDNCYSSVRVGGMQIYNTGTGRWQWTNAQIIHNAFTTEPACPYAGVVTNHTKSDSPFLPENRKSEGMTDNTEARLIKIEAAIDTLVADHQKAKTAELEEAVKQRANLMAKILQTDPQVNQDFLAKLPTNLLADYHADLQQRAATAAATAAEGKGDTGAGSTADHEKQQIDAAVKQYF</sequence>
<organism evidence="2 3">
    <name type="scientific">Methanocorpusculum petauri</name>
    <dbReference type="NCBI Taxonomy" id="3002863"/>
    <lineage>
        <taxon>Archaea</taxon>
        <taxon>Methanobacteriati</taxon>
        <taxon>Methanobacteriota</taxon>
        <taxon>Stenosarchaea group</taxon>
        <taxon>Methanomicrobia</taxon>
        <taxon>Methanomicrobiales</taxon>
        <taxon>Methanocorpusculaceae</taxon>
        <taxon>Methanocorpusculum</taxon>
    </lineage>
</organism>
<comment type="caution">
    <text evidence="2">The sequence shown here is derived from an EMBL/GenBank/DDBJ whole genome shotgun (WGS) entry which is preliminary data.</text>
</comment>